<dbReference type="Pfam" id="PF11834">
    <property type="entry name" value="KHA"/>
    <property type="match status" value="1"/>
</dbReference>
<dbReference type="InterPro" id="IPR000210">
    <property type="entry name" value="BTB/POZ_dom"/>
</dbReference>
<dbReference type="SUPFAM" id="SSF141571">
    <property type="entry name" value="Pentapeptide repeat-like"/>
    <property type="match status" value="1"/>
</dbReference>
<evidence type="ECO:0000259" key="1">
    <source>
        <dbReference type="PROSITE" id="PS50097"/>
    </source>
</evidence>
<dbReference type="Gene3D" id="2.160.20.80">
    <property type="entry name" value="E3 ubiquitin-protein ligase SopA"/>
    <property type="match status" value="1"/>
</dbReference>
<feature type="domain" description="KHA" evidence="2">
    <location>
        <begin position="5"/>
        <end position="84"/>
    </location>
</feature>
<dbReference type="SUPFAM" id="SSF89837">
    <property type="entry name" value="Doublecortin (DC)"/>
    <property type="match status" value="1"/>
</dbReference>
<dbReference type="PROSITE" id="PS50097">
    <property type="entry name" value="BTB"/>
    <property type="match status" value="1"/>
</dbReference>
<reference evidence="4" key="1">
    <citation type="submission" date="2025-08" db="UniProtKB">
        <authorList>
            <consortium name="RefSeq"/>
        </authorList>
    </citation>
    <scope>IDENTIFICATION</scope>
</reference>
<dbReference type="Pfam" id="PF00805">
    <property type="entry name" value="Pentapeptide"/>
    <property type="match status" value="2"/>
</dbReference>
<name>A0AAJ6QST1_9ACAR</name>
<dbReference type="GO" id="GO:0051260">
    <property type="term" value="P:protein homooligomerization"/>
    <property type="evidence" value="ECO:0007669"/>
    <property type="project" value="InterPro"/>
</dbReference>
<dbReference type="InterPro" id="IPR011333">
    <property type="entry name" value="SKP1/BTB/POZ_sf"/>
</dbReference>
<dbReference type="CDD" id="cd17073">
    <property type="entry name" value="KHA"/>
    <property type="match status" value="1"/>
</dbReference>
<dbReference type="PANTHER" id="PTHR14136">
    <property type="entry name" value="BTB_POZ DOMAIN-CONTAINING PROTEIN KCTD9"/>
    <property type="match status" value="1"/>
</dbReference>
<dbReference type="InterPro" id="IPR003131">
    <property type="entry name" value="T1-type_BTB"/>
</dbReference>
<dbReference type="Gene3D" id="6.10.140.750">
    <property type="match status" value="1"/>
</dbReference>
<dbReference type="AlphaFoldDB" id="A0AAJ6QST1"/>
<organism evidence="3 4">
    <name type="scientific">Galendromus occidentalis</name>
    <name type="common">western predatory mite</name>
    <dbReference type="NCBI Taxonomy" id="34638"/>
    <lineage>
        <taxon>Eukaryota</taxon>
        <taxon>Metazoa</taxon>
        <taxon>Ecdysozoa</taxon>
        <taxon>Arthropoda</taxon>
        <taxon>Chelicerata</taxon>
        <taxon>Arachnida</taxon>
        <taxon>Acari</taxon>
        <taxon>Parasitiformes</taxon>
        <taxon>Mesostigmata</taxon>
        <taxon>Gamasina</taxon>
        <taxon>Phytoseioidea</taxon>
        <taxon>Phytoseiidae</taxon>
        <taxon>Typhlodrominae</taxon>
        <taxon>Galendromus</taxon>
    </lineage>
</organism>
<proteinExistence type="predicted"/>
<dbReference type="PANTHER" id="PTHR14136:SF17">
    <property type="entry name" value="BTB_POZ DOMAIN-CONTAINING PROTEIN KCTD9"/>
    <property type="match status" value="1"/>
</dbReference>
<dbReference type="GeneID" id="100900777"/>
<protein>
    <submittedName>
        <fullName evidence="4">BTB/POZ domain-containing protein KCTD9</fullName>
    </submittedName>
</protein>
<dbReference type="Gene3D" id="3.30.710.10">
    <property type="entry name" value="Potassium Channel Kv1.1, Chain A"/>
    <property type="match status" value="1"/>
</dbReference>
<sequence length="386" mass="43025">MDFKRVTLFTNGSTLGGKVVMCPDTIDELKQLALEVLGLPVNHIFNKSGGCFDSVDLIRDDDVLYCSTGPNFIEPNQVRQVVDNNTEWILLNVGGKRFATTRRTLVSKEPLSMLARMFSSDVFFWPAAVDKKGAFLIDRSPRYFEPILNYLRHGQLIMENDLELEGVLEEAKFYGIQSLVNQLEDRIAKEPQDDSPLTRRDVVSLLAGTSADKELRFQGINLEGADLSRMDLRNINFKYSNLRGCRLKYSNLSFCNFERADMSLADLEGAVLKGARMVCANMEKCNLHSCDMESGAEFSVSLESANLKNAVFEGSQMAGVNLRVATLKHANMQNCYLRQANLAGADLENCDLSGSDLHEANLRGANLKDAVFDRMLSPLHMAQAIP</sequence>
<dbReference type="SMART" id="SM00225">
    <property type="entry name" value="BTB"/>
    <property type="match status" value="1"/>
</dbReference>
<dbReference type="CDD" id="cd18368">
    <property type="entry name" value="BTB_POZ_KCTD9"/>
    <property type="match status" value="1"/>
</dbReference>
<evidence type="ECO:0000313" key="4">
    <source>
        <dbReference type="RefSeq" id="XP_003742766.1"/>
    </source>
</evidence>
<dbReference type="PROSITE" id="PS51490">
    <property type="entry name" value="KHA"/>
    <property type="match status" value="1"/>
</dbReference>
<dbReference type="Proteomes" id="UP000694867">
    <property type="component" value="Unplaced"/>
</dbReference>
<dbReference type="InterPro" id="IPR001646">
    <property type="entry name" value="5peptide_repeat"/>
</dbReference>
<feature type="domain" description="BTB" evidence="1">
    <location>
        <begin position="87"/>
        <end position="160"/>
    </location>
</feature>
<keyword evidence="3" id="KW-1185">Reference proteome</keyword>
<dbReference type="GO" id="GO:0035556">
    <property type="term" value="P:intracellular signal transduction"/>
    <property type="evidence" value="ECO:0007669"/>
    <property type="project" value="InterPro"/>
</dbReference>
<accession>A0AAJ6QST1</accession>
<dbReference type="InterPro" id="IPR021789">
    <property type="entry name" value="KHA_dom"/>
</dbReference>
<gene>
    <name evidence="4" type="primary">LOC100900777</name>
</gene>
<dbReference type="InterPro" id="IPR051082">
    <property type="entry name" value="Pentapeptide-BTB/POZ_domain"/>
</dbReference>
<dbReference type="KEGG" id="goe:100900777"/>
<evidence type="ECO:0000259" key="2">
    <source>
        <dbReference type="PROSITE" id="PS51490"/>
    </source>
</evidence>
<evidence type="ECO:0000313" key="3">
    <source>
        <dbReference type="Proteomes" id="UP000694867"/>
    </source>
</evidence>
<dbReference type="RefSeq" id="XP_003742766.1">
    <property type="nucleotide sequence ID" value="XM_003742718.1"/>
</dbReference>
<dbReference type="InterPro" id="IPR036572">
    <property type="entry name" value="Doublecortin_dom_sf"/>
</dbReference>
<dbReference type="Pfam" id="PF02214">
    <property type="entry name" value="BTB_2"/>
    <property type="match status" value="1"/>
</dbReference>
<dbReference type="SUPFAM" id="SSF54695">
    <property type="entry name" value="POZ domain"/>
    <property type="match status" value="1"/>
</dbReference>